<proteinExistence type="predicted"/>
<gene>
    <name evidence="3" type="ORF">PQG45_04880</name>
</gene>
<dbReference type="RefSeq" id="WP_315575283.1">
    <property type="nucleotide sequence ID" value="NZ_JARDXH010000002.1"/>
</dbReference>
<dbReference type="Proteomes" id="UP001249959">
    <property type="component" value="Unassembled WGS sequence"/>
</dbReference>
<dbReference type="PROSITE" id="PS51462">
    <property type="entry name" value="NUDIX"/>
    <property type="match status" value="1"/>
</dbReference>
<comment type="caution">
    <text evidence="3">The sequence shown here is derived from an EMBL/GenBank/DDBJ whole genome shotgun (WGS) entry which is preliminary data.</text>
</comment>
<dbReference type="SUPFAM" id="SSF55811">
    <property type="entry name" value="Nudix"/>
    <property type="match status" value="1"/>
</dbReference>
<dbReference type="InterPro" id="IPR000086">
    <property type="entry name" value="NUDIX_hydrolase_dom"/>
</dbReference>
<dbReference type="PROSITE" id="PS00893">
    <property type="entry name" value="NUDIX_BOX"/>
    <property type="match status" value="1"/>
</dbReference>
<reference evidence="3 4" key="1">
    <citation type="submission" date="2023-09" db="EMBL/GenBank/DDBJ databases">
        <title>Aquirufa genomes.</title>
        <authorList>
            <person name="Pitt A."/>
        </authorList>
    </citation>
    <scope>NUCLEOTIDE SEQUENCE [LARGE SCALE GENOMIC DNA]</scope>
    <source>
        <strain evidence="3 4">LEOWEIH-7C</strain>
    </source>
</reference>
<feature type="domain" description="Nudix hydrolase" evidence="2">
    <location>
        <begin position="94"/>
        <end position="224"/>
    </location>
</feature>
<dbReference type="Gene3D" id="3.90.79.10">
    <property type="entry name" value="Nucleoside Triphosphate Pyrophosphohydrolase"/>
    <property type="match status" value="1"/>
</dbReference>
<evidence type="ECO:0000313" key="3">
    <source>
        <dbReference type="EMBL" id="MDU0808367.1"/>
    </source>
</evidence>
<dbReference type="PANTHER" id="PTHR21340:SF0">
    <property type="entry name" value="BIS(5'-NUCLEOSYL)-TETRAPHOSPHATASE [ASYMMETRICAL]"/>
    <property type="match status" value="1"/>
</dbReference>
<dbReference type="EMBL" id="JAVNWW010000001">
    <property type="protein sequence ID" value="MDU0808367.1"/>
    <property type="molecule type" value="Genomic_DNA"/>
</dbReference>
<keyword evidence="1" id="KW-0378">Hydrolase</keyword>
<evidence type="ECO:0000259" key="2">
    <source>
        <dbReference type="PROSITE" id="PS51462"/>
    </source>
</evidence>
<evidence type="ECO:0000256" key="1">
    <source>
        <dbReference type="ARBA" id="ARBA00022801"/>
    </source>
</evidence>
<evidence type="ECO:0000313" key="4">
    <source>
        <dbReference type="Proteomes" id="UP001249959"/>
    </source>
</evidence>
<dbReference type="PANTHER" id="PTHR21340">
    <property type="entry name" value="DIADENOSINE 5,5-P1,P4-TETRAPHOSPHATE PYROPHOSPHOHYDROLASE MUTT"/>
    <property type="match status" value="1"/>
</dbReference>
<keyword evidence="4" id="KW-1185">Reference proteome</keyword>
<dbReference type="InterPro" id="IPR051325">
    <property type="entry name" value="Nudix_hydrolase_domain"/>
</dbReference>
<protein>
    <submittedName>
        <fullName evidence="3">NUDIX domain-containing protein</fullName>
    </submittedName>
</protein>
<dbReference type="Pfam" id="PF00293">
    <property type="entry name" value="NUDIX"/>
    <property type="match status" value="1"/>
</dbReference>
<dbReference type="InterPro" id="IPR020084">
    <property type="entry name" value="NUDIX_hydrolase_CS"/>
</dbReference>
<organism evidence="3 4">
    <name type="scientific">Aquirufa regiilacus</name>
    <dbReference type="NCBI Taxonomy" id="3024868"/>
    <lineage>
        <taxon>Bacteria</taxon>
        <taxon>Pseudomonadati</taxon>
        <taxon>Bacteroidota</taxon>
        <taxon>Cytophagia</taxon>
        <taxon>Cytophagales</taxon>
        <taxon>Flectobacillaceae</taxon>
        <taxon>Aquirufa</taxon>
    </lineage>
</organism>
<dbReference type="InterPro" id="IPR015797">
    <property type="entry name" value="NUDIX_hydrolase-like_dom_sf"/>
</dbReference>
<sequence length="231" mass="26736">MVIFIDDRPIKLINRKKKHSYPPMEDFDVIIDARLKPVKIADFKGHTCLLNVSVDEMGKIIEDLHGKKPFDFHSLYILTGIKKALKEKICSLYTVIEAAGGVVQNDADEVLWIYRLGKWDLPKGKLEKNEKFKKAAVREVEEECNVKATLVDKVCTTFHTYSHKNQRILKKTKWYSMRSKHTGKLIPQIEENIEKVEWLGPIAMNKAISDTYSSIRFVMIKFQETQIPSKV</sequence>
<dbReference type="CDD" id="cd03673">
    <property type="entry name" value="NUDIX_Ap6A_hydrolase"/>
    <property type="match status" value="1"/>
</dbReference>
<name>A0ABU3TR82_9BACT</name>
<accession>A0ABU3TR82</accession>